<protein>
    <submittedName>
        <fullName evidence="3">Uncharacterized protein</fullName>
    </submittedName>
</protein>
<feature type="compositionally biased region" description="Basic and acidic residues" evidence="2">
    <location>
        <begin position="378"/>
        <end position="387"/>
    </location>
</feature>
<evidence type="ECO:0000313" key="3">
    <source>
        <dbReference type="EMBL" id="GFH17332.1"/>
    </source>
</evidence>
<name>A0A699ZN98_HAELA</name>
<dbReference type="AlphaFoldDB" id="A0A699ZN98"/>
<evidence type="ECO:0000256" key="2">
    <source>
        <dbReference type="SAM" id="MobiDB-lite"/>
    </source>
</evidence>
<accession>A0A699ZN98</accession>
<evidence type="ECO:0000313" key="4">
    <source>
        <dbReference type="Proteomes" id="UP000485058"/>
    </source>
</evidence>
<feature type="region of interest" description="Disordered" evidence="2">
    <location>
        <begin position="269"/>
        <end position="293"/>
    </location>
</feature>
<keyword evidence="1" id="KW-0175">Coiled coil</keyword>
<feature type="region of interest" description="Disordered" evidence="2">
    <location>
        <begin position="165"/>
        <end position="210"/>
    </location>
</feature>
<proteinExistence type="predicted"/>
<reference evidence="3 4" key="1">
    <citation type="submission" date="2020-02" db="EMBL/GenBank/DDBJ databases">
        <title>Draft genome sequence of Haematococcus lacustris strain NIES-144.</title>
        <authorList>
            <person name="Morimoto D."/>
            <person name="Nakagawa S."/>
            <person name="Yoshida T."/>
            <person name="Sawayama S."/>
        </authorList>
    </citation>
    <scope>NUCLEOTIDE SEQUENCE [LARGE SCALE GENOMIC DNA]</scope>
    <source>
        <strain evidence="3 4">NIES-144</strain>
    </source>
</reference>
<dbReference type="Proteomes" id="UP000485058">
    <property type="component" value="Unassembled WGS sequence"/>
</dbReference>
<feature type="coiled-coil region" evidence="1">
    <location>
        <begin position="628"/>
        <end position="697"/>
    </location>
</feature>
<feature type="region of interest" description="Disordered" evidence="2">
    <location>
        <begin position="357"/>
        <end position="387"/>
    </location>
</feature>
<keyword evidence="4" id="KW-1185">Reference proteome</keyword>
<organism evidence="3 4">
    <name type="scientific">Haematococcus lacustris</name>
    <name type="common">Green alga</name>
    <name type="synonym">Haematococcus pluvialis</name>
    <dbReference type="NCBI Taxonomy" id="44745"/>
    <lineage>
        <taxon>Eukaryota</taxon>
        <taxon>Viridiplantae</taxon>
        <taxon>Chlorophyta</taxon>
        <taxon>core chlorophytes</taxon>
        <taxon>Chlorophyceae</taxon>
        <taxon>CS clade</taxon>
        <taxon>Chlamydomonadales</taxon>
        <taxon>Haematococcaceae</taxon>
        <taxon>Haematococcus</taxon>
    </lineage>
</organism>
<dbReference type="EMBL" id="BLLF01001132">
    <property type="protein sequence ID" value="GFH17332.1"/>
    <property type="molecule type" value="Genomic_DNA"/>
</dbReference>
<evidence type="ECO:0000256" key="1">
    <source>
        <dbReference type="SAM" id="Coils"/>
    </source>
</evidence>
<sequence length="701" mass="72875">MIGDLIDLASPLPSGSAKQAADAFPIVHDVPIVLAPAPTRVATISLLDHTADGSGLNLGFLCAPSTATKPDQEWPASHSPDTRDVAVRLSFGAGIPPYIPPGLASHMHLEQEPRCLGSTGPAAQLPPADERKLTGIEHSAECPSQPVMLGTSSSVSPVSALQTVMGPTDAKVPPSTKDEQRLSPQAGRAGGPSVTPAAMPKPAQPALSGAAEGGLVQGPCQPVSLLPCMTDLHSSSIPDSEKPQTCARTAAAAPSASCPVEVPAAMPAAGASGAVPSDSQPVPRVDSSAGADKAVQHWPSSALVLSELSEVQARLSKVEASRESLARDLGQHKAAVARLEGSLSSKDKQLRQQAEEIAGLKASPPKAPGNTTQPSALHHPDPHFPDHEAPPVEPVSLVGNKCNAAPTRAVTGQGRAPCLQARAMQAERDAATLRVAVDVTPERCRTSAKALLDEANRAQAAASTRTAQVRKLQQVVAHEAEELRTLQAFANEVGGWVAASTTTWPLGLSHADLPGAPACSSLAACHTPHSAQHKAVLGPTQAGLGPGSTHHRLKLHDADNIRHHTLSSLLSWHLIIILAHLIIMAFDQSTLHSHRIWPHTADTHPFFLALAQERLALLTSQTSLSTELASEQAARAGLQAELAGAQAQLLAAQQAQQDAKKEVWDAKNQSIELAAEAHQLRAQVSGLQEEVAAAKAQASLQ</sequence>
<comment type="caution">
    <text evidence="3">The sequence shown here is derived from an EMBL/GenBank/DDBJ whole genome shotgun (WGS) entry which is preliminary data.</text>
</comment>
<gene>
    <name evidence="3" type="ORF">HaLaN_13945</name>
</gene>